<accession>A0AAJ0DM79</accession>
<organism evidence="4 5">
    <name type="scientific">Extremus antarcticus</name>
    <dbReference type="NCBI Taxonomy" id="702011"/>
    <lineage>
        <taxon>Eukaryota</taxon>
        <taxon>Fungi</taxon>
        <taxon>Dikarya</taxon>
        <taxon>Ascomycota</taxon>
        <taxon>Pezizomycotina</taxon>
        <taxon>Dothideomycetes</taxon>
        <taxon>Dothideomycetidae</taxon>
        <taxon>Mycosphaerellales</taxon>
        <taxon>Extremaceae</taxon>
        <taxon>Extremus</taxon>
    </lineage>
</organism>
<feature type="transmembrane region" description="Helical" evidence="2">
    <location>
        <begin position="546"/>
        <end position="564"/>
    </location>
</feature>
<name>A0AAJ0DM79_9PEZI</name>
<feature type="region of interest" description="Disordered" evidence="1">
    <location>
        <begin position="575"/>
        <end position="650"/>
    </location>
</feature>
<feature type="compositionally biased region" description="Basic and acidic residues" evidence="1">
    <location>
        <begin position="600"/>
        <end position="622"/>
    </location>
</feature>
<dbReference type="InterPro" id="IPR053143">
    <property type="entry name" value="Arylsulfate_ST"/>
</dbReference>
<dbReference type="PANTHER" id="PTHR35340:SF8">
    <property type="entry name" value="ASST-DOMAIN-CONTAINING PROTEIN"/>
    <property type="match status" value="1"/>
</dbReference>
<keyword evidence="5" id="KW-1185">Reference proteome</keyword>
<proteinExistence type="predicted"/>
<dbReference type="EMBL" id="JAWDJX010000017">
    <property type="protein sequence ID" value="KAK3053110.1"/>
    <property type="molecule type" value="Genomic_DNA"/>
</dbReference>
<dbReference type="InterPro" id="IPR039535">
    <property type="entry name" value="ASST-like"/>
</dbReference>
<keyword evidence="2" id="KW-0472">Membrane</keyword>
<dbReference type="PANTHER" id="PTHR35340">
    <property type="entry name" value="PQQ ENZYME REPEAT PROTEIN-RELATED"/>
    <property type="match status" value="1"/>
</dbReference>
<evidence type="ECO:0000256" key="2">
    <source>
        <dbReference type="SAM" id="Phobius"/>
    </source>
</evidence>
<evidence type="ECO:0000256" key="3">
    <source>
        <dbReference type="SAM" id="SignalP"/>
    </source>
</evidence>
<comment type="caution">
    <text evidence="4">The sequence shown here is derived from an EMBL/GenBank/DDBJ whole genome shotgun (WGS) entry which is preliminary data.</text>
</comment>
<dbReference type="Pfam" id="PF14269">
    <property type="entry name" value="Arylsulfotran_2"/>
    <property type="match status" value="1"/>
</dbReference>
<gene>
    <name evidence="4" type="ORF">LTR09_005736</name>
</gene>
<sequence length="650" mass="73814">MSYYACCFALLALPLRFAAANQWGHPEDGVDKYITRPDIVSPRWEVTIHDKTNIAPGYWFVAPYEKIGERKPGGAWIGPHIYDGNGDLVWSGAYKWDDRNIMDFKLSNVRGEDMLTMMLPPEEDGILLDNHYQIVEKVPVGIKGKTLNMHEFTFVEEGKTLLLMKRNVTHASKELSKAVGYDGECSVMFAAFEDIDTTTWETRFTWTSSDWVGLEESTLDTAPVKQRCGGGAWDYLHSNALDKFDDGHYLLSARHADTVYKIDKDDGHIIWRLGGKNNDFQMLGNTNFSRQHHARVREHNETHTILSLFDNSKGEDAQPATAEWSRAIQLSLRIDTDPMTAETILEFNHPYHEHAWRRGDYQVLDNGNAFICWSEHSLQSEHTPDGKMLWEAKMEPNWIGTYRAFKYPFTGLPLDPPDVYSQAYYHDDPNNSTTTLVHVSWNGATEVEKWNLYKTDEEGRTKIQISSTPRDGFETEINYDGFAAYIMAEGIDKFGGSLGQSKVLKTIPSDNMSTPAVDKEMAWLDEMDSPASVIAHEAKHALTNPITTFFAGVIATAVVMFVVWRFRQRKGASSWFRKNGRNGGGRYSQVDGENDAGDYDETKLDDMSSSDGHKASHERFQLDDDEEEDERARLSGRTPYTREITPRLGS</sequence>
<feature type="chain" id="PRO_5042604978" description="ASST-domain-containing protein" evidence="3">
    <location>
        <begin position="21"/>
        <end position="650"/>
    </location>
</feature>
<evidence type="ECO:0000313" key="5">
    <source>
        <dbReference type="Proteomes" id="UP001271007"/>
    </source>
</evidence>
<protein>
    <recommendedName>
        <fullName evidence="6">ASST-domain-containing protein</fullName>
    </recommendedName>
</protein>
<evidence type="ECO:0000313" key="4">
    <source>
        <dbReference type="EMBL" id="KAK3053110.1"/>
    </source>
</evidence>
<dbReference type="AlphaFoldDB" id="A0AAJ0DM79"/>
<keyword evidence="2" id="KW-0812">Transmembrane</keyword>
<dbReference type="Proteomes" id="UP001271007">
    <property type="component" value="Unassembled WGS sequence"/>
</dbReference>
<evidence type="ECO:0008006" key="6">
    <source>
        <dbReference type="Google" id="ProtNLM"/>
    </source>
</evidence>
<feature type="signal peptide" evidence="3">
    <location>
        <begin position="1"/>
        <end position="20"/>
    </location>
</feature>
<reference evidence="4" key="1">
    <citation type="submission" date="2023-04" db="EMBL/GenBank/DDBJ databases">
        <title>Black Yeasts Isolated from many extreme environments.</title>
        <authorList>
            <person name="Coleine C."/>
            <person name="Stajich J.E."/>
            <person name="Selbmann L."/>
        </authorList>
    </citation>
    <scope>NUCLEOTIDE SEQUENCE</scope>
    <source>
        <strain evidence="4">CCFEE 5312</strain>
    </source>
</reference>
<keyword evidence="2" id="KW-1133">Transmembrane helix</keyword>
<keyword evidence="3" id="KW-0732">Signal</keyword>
<evidence type="ECO:0000256" key="1">
    <source>
        <dbReference type="SAM" id="MobiDB-lite"/>
    </source>
</evidence>